<sequence>WDSFGLNKDEQELSFYICAKLGNQAPLVQIFKNSEAYLRVEQNLPAMVDEYLGLHEEHTSPLIWRAQINDIYKRALEKVRNRVLNL</sequence>
<evidence type="ECO:0000313" key="2">
    <source>
        <dbReference type="Proteomes" id="UP000263336"/>
    </source>
</evidence>
<gene>
    <name evidence="1" type="ORF">DEP93_03550</name>
</gene>
<dbReference type="EMBL" id="DOZN01000021">
    <property type="protein sequence ID" value="HCC42522.1"/>
    <property type="molecule type" value="Genomic_DNA"/>
</dbReference>
<dbReference type="AlphaFoldDB" id="A0A3D0ZR59"/>
<reference evidence="1 2" key="1">
    <citation type="journal article" date="2018" name="Nat. Biotechnol.">
        <title>A standardized bacterial taxonomy based on genome phylogeny substantially revises the tree of life.</title>
        <authorList>
            <person name="Parks D.H."/>
            <person name="Chuvochina M."/>
            <person name="Waite D.W."/>
            <person name="Rinke C."/>
            <person name="Skarshewski A."/>
            <person name="Chaumeil P.A."/>
            <person name="Hugenholtz P."/>
        </authorList>
    </citation>
    <scope>NUCLEOTIDE SEQUENCE [LARGE SCALE GENOMIC DNA]</scope>
    <source>
        <strain evidence="1">UBA11701</strain>
    </source>
</reference>
<dbReference type="Proteomes" id="UP000263336">
    <property type="component" value="Unassembled WGS sequence"/>
</dbReference>
<evidence type="ECO:0000313" key="1">
    <source>
        <dbReference type="EMBL" id="HCC42522.1"/>
    </source>
</evidence>
<organism evidence="1 2">
    <name type="scientific">candidate division WWE3 bacterium</name>
    <dbReference type="NCBI Taxonomy" id="2053526"/>
    <lineage>
        <taxon>Bacteria</taxon>
        <taxon>Katanobacteria</taxon>
    </lineage>
</organism>
<accession>A0A3D0ZR59</accession>
<name>A0A3D0ZR59_UNCKA</name>
<feature type="non-terminal residue" evidence="1">
    <location>
        <position position="1"/>
    </location>
</feature>
<comment type="caution">
    <text evidence="1">The sequence shown here is derived from an EMBL/GenBank/DDBJ whole genome shotgun (WGS) entry which is preliminary data.</text>
</comment>
<protein>
    <submittedName>
        <fullName evidence="1">Uncharacterized protein</fullName>
    </submittedName>
</protein>
<proteinExistence type="predicted"/>